<evidence type="ECO:0000256" key="1">
    <source>
        <dbReference type="ARBA" id="ARBA00023125"/>
    </source>
</evidence>
<feature type="domain" description="Phage integrase SAM-like" evidence="4">
    <location>
        <begin position="172"/>
        <end position="235"/>
    </location>
</feature>
<dbReference type="Gene3D" id="1.10.443.10">
    <property type="entry name" value="Intergrase catalytic core"/>
    <property type="match status" value="1"/>
</dbReference>
<dbReference type="Proteomes" id="UP000297031">
    <property type="component" value="Chromosome"/>
</dbReference>
<dbReference type="InterPro" id="IPR010998">
    <property type="entry name" value="Integrase_recombinase_N"/>
</dbReference>
<feature type="region of interest" description="Disordered" evidence="3">
    <location>
        <begin position="106"/>
        <end position="131"/>
    </location>
</feature>
<organism evidence="5 6">
    <name type="scientific">Muribaculum gordoncarteri</name>
    <dbReference type="NCBI Taxonomy" id="2530390"/>
    <lineage>
        <taxon>Bacteria</taxon>
        <taxon>Pseudomonadati</taxon>
        <taxon>Bacteroidota</taxon>
        <taxon>Bacteroidia</taxon>
        <taxon>Bacteroidales</taxon>
        <taxon>Muribaculaceae</taxon>
        <taxon>Muribaculum</taxon>
    </lineage>
</organism>
<dbReference type="InterPro" id="IPR011010">
    <property type="entry name" value="DNA_brk_join_enz"/>
</dbReference>
<reference evidence="5 6" key="1">
    <citation type="submission" date="2019-02" db="EMBL/GenBank/DDBJ databases">
        <title>Isolation and identification of novel species under the genus Muribaculum.</title>
        <authorList>
            <person name="Miyake S."/>
            <person name="Ding Y."/>
            <person name="Low A."/>
            <person name="Soh M."/>
            <person name="Seedorf H."/>
        </authorList>
    </citation>
    <scope>NUCLEOTIDE SEQUENCE [LARGE SCALE GENOMIC DNA]</scope>
    <source>
        <strain evidence="5 6">TLL-A4</strain>
    </source>
</reference>
<evidence type="ECO:0000256" key="3">
    <source>
        <dbReference type="SAM" id="MobiDB-lite"/>
    </source>
</evidence>
<dbReference type="GO" id="GO:0006310">
    <property type="term" value="P:DNA recombination"/>
    <property type="evidence" value="ECO:0007669"/>
    <property type="project" value="UniProtKB-KW"/>
</dbReference>
<dbReference type="AlphaFoldDB" id="A0A4P7VL92"/>
<accession>A0A4P7VL92</accession>
<dbReference type="GO" id="GO:0003677">
    <property type="term" value="F:DNA binding"/>
    <property type="evidence" value="ECO:0007669"/>
    <property type="project" value="UniProtKB-KW"/>
</dbReference>
<dbReference type="GO" id="GO:0015074">
    <property type="term" value="P:DNA integration"/>
    <property type="evidence" value="ECO:0007669"/>
    <property type="project" value="InterPro"/>
</dbReference>
<dbReference type="RefSeq" id="WP_136410532.1">
    <property type="nucleotide sequence ID" value="NZ_CP039393.1"/>
</dbReference>
<dbReference type="InterPro" id="IPR025269">
    <property type="entry name" value="SAM-like_dom"/>
</dbReference>
<evidence type="ECO:0000259" key="4">
    <source>
        <dbReference type="Pfam" id="PF13102"/>
    </source>
</evidence>
<dbReference type="EMBL" id="CP039393">
    <property type="protein sequence ID" value="QCD35896.1"/>
    <property type="molecule type" value="Genomic_DNA"/>
</dbReference>
<dbReference type="Gene3D" id="1.10.150.130">
    <property type="match status" value="1"/>
</dbReference>
<gene>
    <name evidence="5" type="ORF">E7746_08395</name>
</gene>
<dbReference type="KEGG" id="mgod:E7746_08395"/>
<evidence type="ECO:0000313" key="5">
    <source>
        <dbReference type="EMBL" id="QCD35896.1"/>
    </source>
</evidence>
<dbReference type="SUPFAM" id="SSF56349">
    <property type="entry name" value="DNA breaking-rejoining enzymes"/>
    <property type="match status" value="1"/>
</dbReference>
<proteinExistence type="predicted"/>
<protein>
    <recommendedName>
        <fullName evidence="4">Phage integrase SAM-like domain-containing protein</fullName>
    </recommendedName>
</protein>
<keyword evidence="6" id="KW-1185">Reference proteome</keyword>
<dbReference type="Pfam" id="PF13102">
    <property type="entry name" value="Phage_int_SAM_5"/>
    <property type="match status" value="1"/>
</dbReference>
<keyword evidence="2" id="KW-0233">DNA recombination</keyword>
<evidence type="ECO:0000313" key="6">
    <source>
        <dbReference type="Proteomes" id="UP000297031"/>
    </source>
</evidence>
<keyword evidence="1" id="KW-0238">DNA-binding</keyword>
<dbReference type="OrthoDB" id="1493636at2"/>
<name>A0A4P7VL92_9BACT</name>
<sequence>MAKSAYTKFVLRTTKKTGVAPLYTRRVGFNSNLMLHSRIEVDIKTWNDAISTPGRWNTFRAGPGKELCDKLDEMSALIDTIINDPKGSRTKLDKAIDEFAHKEQREFQEAQRKAQEEAQERKKAQREAEQRRKKEELEAMLRQREESFIVALDVFIDAAPARTWHGKPIGLKTIQHYKHLRRYIRDFMKKKHITDIRFDELNKSFYSDYLSFAYGEGLKLNTIGDHIKVIKTVIRDQPMRIQCMAEDFLRCEKLKEEAESIALLESEIDLIAKQELPTEHLRTVRNQFILMCWTGARHSDLEQLNYNSIHVTEDGERYIQYKAKKTDKVSVVKILPETQAILDLYDDGKAMPRVISNQKFNDALKEIMKAVYEANPESTLAGYVTKAYTADVGNGRAGRKTDIYQRWQMVSCHTGRRSFATNMRLRGNDRDVICAATGHTTEASLSRYIKEDRLTRASRLK</sequence>
<evidence type="ECO:0000256" key="2">
    <source>
        <dbReference type="ARBA" id="ARBA00023172"/>
    </source>
</evidence>
<dbReference type="InterPro" id="IPR013762">
    <property type="entry name" value="Integrase-like_cat_sf"/>
</dbReference>